<comment type="caution">
    <text evidence="1">The sequence shown here is derived from an EMBL/GenBank/DDBJ whole genome shotgun (WGS) entry which is preliminary data.</text>
</comment>
<dbReference type="PANTHER" id="PTHR31906">
    <property type="entry name" value="PLASTID-LIPID-ASSOCIATED PROTEIN 4, CHLOROPLASTIC-RELATED"/>
    <property type="match status" value="1"/>
</dbReference>
<accession>A0ABD3SS24</accession>
<evidence type="ECO:0000313" key="2">
    <source>
        <dbReference type="Proteomes" id="UP001530377"/>
    </source>
</evidence>
<proteinExistence type="predicted"/>
<dbReference type="InterPro" id="IPR039633">
    <property type="entry name" value="PAP"/>
</dbReference>
<evidence type="ECO:0008006" key="3">
    <source>
        <dbReference type="Google" id="ProtNLM"/>
    </source>
</evidence>
<dbReference type="AlphaFoldDB" id="A0ABD3SS24"/>
<dbReference type="EMBL" id="JALLPB020000010">
    <property type="protein sequence ID" value="KAL3826993.1"/>
    <property type="molecule type" value="Genomic_DNA"/>
</dbReference>
<sequence length="246" mass="27669">MCYFAINVGVRGGEIDAKSRTPQKLDYYSISTDAGRAADVVIETAEKLAALNPTEELTLFLGDLERGKLSPLDGEWKFLFATAADLTFGKNSARGHAKVKNVVDASRGRIIRITNVVDFAPYHVVGDDTIVEEPALRRLSIVIAAKAVGKSRLDMRFRCARADLTKFFSWKRRWSLYIPVPAPFIRVIVLISRIFRFGGETEKVISKAYFGVLYLDNQLRIHRTGEDNLFVQVKEDAWSEARLLLV</sequence>
<name>A0ABD3SS24_9STRA</name>
<reference evidence="1 2" key="1">
    <citation type="submission" date="2024-10" db="EMBL/GenBank/DDBJ databases">
        <title>Updated reference genomes for cyclostephanoid diatoms.</title>
        <authorList>
            <person name="Roberts W.R."/>
            <person name="Alverson A.J."/>
        </authorList>
    </citation>
    <scope>NUCLEOTIDE SEQUENCE [LARGE SCALE GENOMIC DNA]</scope>
    <source>
        <strain evidence="1 2">AJA228-03</strain>
    </source>
</reference>
<dbReference type="Proteomes" id="UP001530377">
    <property type="component" value="Unassembled WGS sequence"/>
</dbReference>
<organism evidence="1 2">
    <name type="scientific">Cyclostephanos tholiformis</name>
    <dbReference type="NCBI Taxonomy" id="382380"/>
    <lineage>
        <taxon>Eukaryota</taxon>
        <taxon>Sar</taxon>
        <taxon>Stramenopiles</taxon>
        <taxon>Ochrophyta</taxon>
        <taxon>Bacillariophyta</taxon>
        <taxon>Coscinodiscophyceae</taxon>
        <taxon>Thalassiosirophycidae</taxon>
        <taxon>Stephanodiscales</taxon>
        <taxon>Stephanodiscaceae</taxon>
        <taxon>Cyclostephanos</taxon>
    </lineage>
</organism>
<keyword evidence="2" id="KW-1185">Reference proteome</keyword>
<evidence type="ECO:0000313" key="1">
    <source>
        <dbReference type="EMBL" id="KAL3826993.1"/>
    </source>
</evidence>
<protein>
    <recommendedName>
        <fullName evidence="3">Plastid lipid-associated protein/fibrillin conserved domain-containing protein</fullName>
    </recommendedName>
</protein>
<gene>
    <name evidence="1" type="ORF">ACHAXA_000057</name>
</gene>